<organism evidence="1 2">
    <name type="scientific">Cichorium intybus</name>
    <name type="common">Chicory</name>
    <dbReference type="NCBI Taxonomy" id="13427"/>
    <lineage>
        <taxon>Eukaryota</taxon>
        <taxon>Viridiplantae</taxon>
        <taxon>Streptophyta</taxon>
        <taxon>Embryophyta</taxon>
        <taxon>Tracheophyta</taxon>
        <taxon>Spermatophyta</taxon>
        <taxon>Magnoliopsida</taxon>
        <taxon>eudicotyledons</taxon>
        <taxon>Gunneridae</taxon>
        <taxon>Pentapetalae</taxon>
        <taxon>asterids</taxon>
        <taxon>campanulids</taxon>
        <taxon>Asterales</taxon>
        <taxon>Asteraceae</taxon>
        <taxon>Cichorioideae</taxon>
        <taxon>Cichorieae</taxon>
        <taxon>Cichoriinae</taxon>
        <taxon>Cichorium</taxon>
    </lineage>
</organism>
<protein>
    <submittedName>
        <fullName evidence="1">Uncharacterized protein</fullName>
    </submittedName>
</protein>
<name>A0ACB9H767_CICIN</name>
<gene>
    <name evidence="1" type="ORF">L2E82_04700</name>
</gene>
<dbReference type="EMBL" id="CM042009">
    <property type="protein sequence ID" value="KAI3791096.1"/>
    <property type="molecule type" value="Genomic_DNA"/>
</dbReference>
<sequence>MSDLPRDVLVSILSRLPAKSLGQFKSVSKYWFSLISSADFVKSHHLRAISDTNNNHSRAFIMSTPSMHSVNFESPSCYEGTEDDPKAIVSLKDPLTKDSVGERLFGSCYGLIYFVCFNECILLWNPTTQKTRLIPDPSASFSGATPFYGLGYDVSTDDYKMVRASRSVSGQSIRSEVFNLKTGSWRTIHASQIDIDESDEIGIFSNGTIHWLIRHVGGSERRDTILTFDIKKEIFGDISLPNREHEETGFTWLGDLRGCLYAVCGGDGADVDVWVMKEYGVENSWSKMIKLNWVEFRCDYVMLPVCFTLKDEVVIDLDNSWNLVRYNLSEKTIKYFKKCSTDGHDWVMYTETLVSPLATCNK</sequence>
<evidence type="ECO:0000313" key="1">
    <source>
        <dbReference type="EMBL" id="KAI3791096.1"/>
    </source>
</evidence>
<evidence type="ECO:0000313" key="2">
    <source>
        <dbReference type="Proteomes" id="UP001055811"/>
    </source>
</evidence>
<dbReference type="Proteomes" id="UP001055811">
    <property type="component" value="Linkage Group LG01"/>
</dbReference>
<comment type="caution">
    <text evidence="1">The sequence shown here is derived from an EMBL/GenBank/DDBJ whole genome shotgun (WGS) entry which is preliminary data.</text>
</comment>
<accession>A0ACB9H767</accession>
<keyword evidence="2" id="KW-1185">Reference proteome</keyword>
<reference evidence="2" key="1">
    <citation type="journal article" date="2022" name="Mol. Ecol. Resour.">
        <title>The genomes of chicory, endive, great burdock and yacon provide insights into Asteraceae palaeo-polyploidization history and plant inulin production.</title>
        <authorList>
            <person name="Fan W."/>
            <person name="Wang S."/>
            <person name="Wang H."/>
            <person name="Wang A."/>
            <person name="Jiang F."/>
            <person name="Liu H."/>
            <person name="Zhao H."/>
            <person name="Xu D."/>
            <person name="Zhang Y."/>
        </authorList>
    </citation>
    <scope>NUCLEOTIDE SEQUENCE [LARGE SCALE GENOMIC DNA]</scope>
    <source>
        <strain evidence="2">cv. Punajuju</strain>
    </source>
</reference>
<proteinExistence type="predicted"/>
<reference evidence="1 2" key="2">
    <citation type="journal article" date="2022" name="Mol. Ecol. Resour.">
        <title>The genomes of chicory, endive, great burdock and yacon provide insights into Asteraceae paleo-polyploidization history and plant inulin production.</title>
        <authorList>
            <person name="Fan W."/>
            <person name="Wang S."/>
            <person name="Wang H."/>
            <person name="Wang A."/>
            <person name="Jiang F."/>
            <person name="Liu H."/>
            <person name="Zhao H."/>
            <person name="Xu D."/>
            <person name="Zhang Y."/>
        </authorList>
    </citation>
    <scope>NUCLEOTIDE SEQUENCE [LARGE SCALE GENOMIC DNA]</scope>
    <source>
        <strain evidence="2">cv. Punajuju</strain>
        <tissue evidence="1">Leaves</tissue>
    </source>
</reference>